<protein>
    <recommendedName>
        <fullName evidence="4">NADH:flavin oxidoreductase/NADH oxidase N-terminal domain-containing protein</fullName>
    </recommendedName>
</protein>
<dbReference type="PANTHER" id="PTHR22893">
    <property type="entry name" value="NADH OXIDOREDUCTASE-RELATED"/>
    <property type="match status" value="1"/>
</dbReference>
<dbReference type="CDD" id="cd02933">
    <property type="entry name" value="OYE_like_FMN"/>
    <property type="match status" value="1"/>
</dbReference>
<dbReference type="Proteomes" id="UP001209570">
    <property type="component" value="Unassembled WGS sequence"/>
</dbReference>
<evidence type="ECO:0000256" key="1">
    <source>
        <dbReference type="ARBA" id="ARBA00001917"/>
    </source>
</evidence>
<dbReference type="AlphaFoldDB" id="A0AAD5QAI4"/>
<evidence type="ECO:0000313" key="6">
    <source>
        <dbReference type="Proteomes" id="UP001209570"/>
    </source>
</evidence>
<dbReference type="Gene3D" id="3.20.20.70">
    <property type="entry name" value="Aldolase class I"/>
    <property type="match status" value="1"/>
</dbReference>
<dbReference type="FunFam" id="3.20.20.70:FF:000059">
    <property type="entry name" value="N-ethylmaleimide reductase, FMN-linked"/>
    <property type="match status" value="1"/>
</dbReference>
<comment type="cofactor">
    <cofactor evidence="1">
        <name>FMN</name>
        <dbReference type="ChEBI" id="CHEBI:58210"/>
    </cofactor>
</comment>
<reference evidence="5" key="1">
    <citation type="submission" date="2021-12" db="EMBL/GenBank/DDBJ databases">
        <title>Prjna785345.</title>
        <authorList>
            <person name="Rujirawat T."/>
            <person name="Krajaejun T."/>
        </authorList>
    </citation>
    <scope>NUCLEOTIDE SEQUENCE</scope>
    <source>
        <strain evidence="5">Pi057C3</strain>
    </source>
</reference>
<sequence>MSSPLDSYKLFTPLALGDGLELKNRVIFSPLTRGRSDIETHVPLERNVIYYEQRSSAGLIITEATGISEQGFGWYGAPAMYNDAHVEGWKRVVDRVHAKGGKIFLQLWHMGRQAHSTFNSKREIVSASAIRLEQGRLRNAQGEYAEYETPRALETDEIPGVVEQYRRSAELAKKAGFDGVEIHGANGYLIAQFLQSVTNKRTDKYGGSIENRARFLLEIVEAVKTVWPSRRIGVRLSPNGGFGGMGSVDNYEQYMYTMEKLRPHDLGYLNILDGEGFGYHNKCRLVTAHDAKNAFQGVVFASSSYTRDIAEGAIRSGSADAVGFGRPFISNPDLVERFRNDWPLAPPATHDVFWDPAKGDKGYIDFPAYSPGAK</sequence>
<dbReference type="GO" id="GO:0010181">
    <property type="term" value="F:FMN binding"/>
    <property type="evidence" value="ECO:0007669"/>
    <property type="project" value="InterPro"/>
</dbReference>
<dbReference type="InterPro" id="IPR045247">
    <property type="entry name" value="Oye-like"/>
</dbReference>
<comment type="caution">
    <text evidence="5">The sequence shown here is derived from an EMBL/GenBank/DDBJ whole genome shotgun (WGS) entry which is preliminary data.</text>
</comment>
<feature type="domain" description="NADH:flavin oxidoreductase/NADH oxidase N-terminal" evidence="4">
    <location>
        <begin position="9"/>
        <end position="341"/>
    </location>
</feature>
<dbReference type="InterPro" id="IPR013785">
    <property type="entry name" value="Aldolase_TIM"/>
</dbReference>
<evidence type="ECO:0000256" key="3">
    <source>
        <dbReference type="ARBA" id="ARBA00023002"/>
    </source>
</evidence>
<accession>A0AAD5QAI4</accession>
<dbReference type="GO" id="GO:0005829">
    <property type="term" value="C:cytosol"/>
    <property type="evidence" value="ECO:0007669"/>
    <property type="project" value="UniProtKB-ARBA"/>
</dbReference>
<dbReference type="PANTHER" id="PTHR22893:SF91">
    <property type="entry name" value="NADPH DEHYDROGENASE 2-RELATED"/>
    <property type="match status" value="1"/>
</dbReference>
<dbReference type="InterPro" id="IPR001155">
    <property type="entry name" value="OxRdtase_FMN_N"/>
</dbReference>
<gene>
    <name evidence="5" type="ORF">P43SY_004510</name>
</gene>
<evidence type="ECO:0000256" key="2">
    <source>
        <dbReference type="ARBA" id="ARBA00005979"/>
    </source>
</evidence>
<dbReference type="SUPFAM" id="SSF51395">
    <property type="entry name" value="FMN-linked oxidoreductases"/>
    <property type="match status" value="1"/>
</dbReference>
<evidence type="ECO:0000313" key="5">
    <source>
        <dbReference type="EMBL" id="KAJ0400898.1"/>
    </source>
</evidence>
<proteinExistence type="inferred from homology"/>
<name>A0AAD5QAI4_PYTIN</name>
<dbReference type="EMBL" id="JAKCXM010000143">
    <property type="protein sequence ID" value="KAJ0400898.1"/>
    <property type="molecule type" value="Genomic_DNA"/>
</dbReference>
<dbReference type="Pfam" id="PF00724">
    <property type="entry name" value="Oxidored_FMN"/>
    <property type="match status" value="1"/>
</dbReference>
<organism evidence="5 6">
    <name type="scientific">Pythium insidiosum</name>
    <name type="common">Pythiosis disease agent</name>
    <dbReference type="NCBI Taxonomy" id="114742"/>
    <lineage>
        <taxon>Eukaryota</taxon>
        <taxon>Sar</taxon>
        <taxon>Stramenopiles</taxon>
        <taxon>Oomycota</taxon>
        <taxon>Peronosporomycetes</taxon>
        <taxon>Pythiales</taxon>
        <taxon>Pythiaceae</taxon>
        <taxon>Pythium</taxon>
    </lineage>
</organism>
<keyword evidence="3" id="KW-0560">Oxidoreductase</keyword>
<evidence type="ECO:0000259" key="4">
    <source>
        <dbReference type="Pfam" id="PF00724"/>
    </source>
</evidence>
<dbReference type="GO" id="GO:0016628">
    <property type="term" value="F:oxidoreductase activity, acting on the CH-CH group of donors, NAD or NADP as acceptor"/>
    <property type="evidence" value="ECO:0007669"/>
    <property type="project" value="UniProtKB-ARBA"/>
</dbReference>
<keyword evidence="6" id="KW-1185">Reference proteome</keyword>
<comment type="similarity">
    <text evidence="2">Belongs to the NADH:flavin oxidoreductase/NADH oxidase family.</text>
</comment>